<name>A0AAV2EZY5_9ROSI</name>
<protein>
    <submittedName>
        <fullName evidence="1">Uncharacterized protein</fullName>
    </submittedName>
</protein>
<dbReference type="AlphaFoldDB" id="A0AAV2EZY5"/>
<dbReference type="EMBL" id="OZ034818">
    <property type="protein sequence ID" value="CAL1391303.1"/>
    <property type="molecule type" value="Genomic_DNA"/>
</dbReference>
<sequence>MWPCGNHRASHGHLGKSHGRVAWPCDREFLVKTRFSAKGKGRARFWFPNTQGTNPRERATWEHSWSYFGGFIRHWSSGNKLGDGD</sequence>
<dbReference type="Proteomes" id="UP001497516">
    <property type="component" value="Chromosome 5"/>
</dbReference>
<reference evidence="1 2" key="1">
    <citation type="submission" date="2024-04" db="EMBL/GenBank/DDBJ databases">
        <authorList>
            <person name="Fracassetti M."/>
        </authorList>
    </citation>
    <scope>NUCLEOTIDE SEQUENCE [LARGE SCALE GENOMIC DNA]</scope>
</reference>
<keyword evidence="2" id="KW-1185">Reference proteome</keyword>
<organism evidence="1 2">
    <name type="scientific">Linum trigynum</name>
    <dbReference type="NCBI Taxonomy" id="586398"/>
    <lineage>
        <taxon>Eukaryota</taxon>
        <taxon>Viridiplantae</taxon>
        <taxon>Streptophyta</taxon>
        <taxon>Embryophyta</taxon>
        <taxon>Tracheophyta</taxon>
        <taxon>Spermatophyta</taxon>
        <taxon>Magnoliopsida</taxon>
        <taxon>eudicotyledons</taxon>
        <taxon>Gunneridae</taxon>
        <taxon>Pentapetalae</taxon>
        <taxon>rosids</taxon>
        <taxon>fabids</taxon>
        <taxon>Malpighiales</taxon>
        <taxon>Linaceae</taxon>
        <taxon>Linum</taxon>
    </lineage>
</organism>
<proteinExistence type="predicted"/>
<evidence type="ECO:0000313" key="1">
    <source>
        <dbReference type="EMBL" id="CAL1391303.1"/>
    </source>
</evidence>
<accession>A0AAV2EZY5</accession>
<gene>
    <name evidence="1" type="ORF">LTRI10_LOCUS32033</name>
</gene>
<evidence type="ECO:0000313" key="2">
    <source>
        <dbReference type="Proteomes" id="UP001497516"/>
    </source>
</evidence>